<evidence type="ECO:0000313" key="3">
    <source>
        <dbReference type="EnsemblFungi" id="MAPG_10714T0"/>
    </source>
</evidence>
<reference evidence="2" key="2">
    <citation type="submission" date="2010-05" db="EMBL/GenBank/DDBJ databases">
        <title>The Genome Sequence of Magnaporthe poae strain ATCC 64411.</title>
        <authorList>
            <consortium name="The Broad Institute Genome Sequencing Platform"/>
            <consortium name="Broad Institute Genome Sequencing Center for Infectious Disease"/>
            <person name="Ma L.-J."/>
            <person name="Dead R."/>
            <person name="Young S."/>
            <person name="Zeng Q."/>
            <person name="Koehrsen M."/>
            <person name="Alvarado L."/>
            <person name="Berlin A."/>
            <person name="Chapman S.B."/>
            <person name="Chen Z."/>
            <person name="Freedman E."/>
            <person name="Gellesch M."/>
            <person name="Goldberg J."/>
            <person name="Griggs A."/>
            <person name="Gujja S."/>
            <person name="Heilman E.R."/>
            <person name="Heiman D."/>
            <person name="Hepburn T."/>
            <person name="Howarth C."/>
            <person name="Jen D."/>
            <person name="Larson L."/>
            <person name="Mehta T."/>
            <person name="Neiman D."/>
            <person name="Pearson M."/>
            <person name="Roberts A."/>
            <person name="Saif S."/>
            <person name="Shea T."/>
            <person name="Shenoy N."/>
            <person name="Sisk P."/>
            <person name="Stolte C."/>
            <person name="Sykes S."/>
            <person name="Walk T."/>
            <person name="White J."/>
            <person name="Yandava C."/>
            <person name="Haas B."/>
            <person name="Nusbaum C."/>
            <person name="Birren B."/>
        </authorList>
    </citation>
    <scope>NUCLEOTIDE SEQUENCE</scope>
    <source>
        <strain evidence="2">ATCC 64411</strain>
    </source>
</reference>
<dbReference type="EMBL" id="GL876978">
    <property type="protein sequence ID" value="KLU91765.1"/>
    <property type="molecule type" value="Genomic_DNA"/>
</dbReference>
<reference evidence="2" key="3">
    <citation type="submission" date="2011-03" db="EMBL/GenBank/DDBJ databases">
        <title>Annotation of Magnaporthe poae ATCC 64411.</title>
        <authorList>
            <person name="Ma L.-J."/>
            <person name="Dead R."/>
            <person name="Young S.K."/>
            <person name="Zeng Q."/>
            <person name="Gargeya S."/>
            <person name="Fitzgerald M."/>
            <person name="Haas B."/>
            <person name="Abouelleil A."/>
            <person name="Alvarado L."/>
            <person name="Arachchi H.M."/>
            <person name="Berlin A."/>
            <person name="Brown A."/>
            <person name="Chapman S.B."/>
            <person name="Chen Z."/>
            <person name="Dunbar C."/>
            <person name="Freedman E."/>
            <person name="Gearin G."/>
            <person name="Gellesch M."/>
            <person name="Goldberg J."/>
            <person name="Griggs A."/>
            <person name="Gujja S."/>
            <person name="Heiman D."/>
            <person name="Howarth C."/>
            <person name="Larson L."/>
            <person name="Lui A."/>
            <person name="MacDonald P.J.P."/>
            <person name="Mehta T."/>
            <person name="Montmayeur A."/>
            <person name="Murphy C."/>
            <person name="Neiman D."/>
            <person name="Pearson M."/>
            <person name="Priest M."/>
            <person name="Roberts A."/>
            <person name="Saif S."/>
            <person name="Shea T."/>
            <person name="Shenoy N."/>
            <person name="Sisk P."/>
            <person name="Stolte C."/>
            <person name="Sykes S."/>
            <person name="Yandava C."/>
            <person name="Wortman J."/>
            <person name="Nusbaum C."/>
            <person name="Birren B."/>
        </authorList>
    </citation>
    <scope>NUCLEOTIDE SEQUENCE</scope>
    <source>
        <strain evidence="2">ATCC 64411</strain>
    </source>
</reference>
<protein>
    <submittedName>
        <fullName evidence="2 3">Uncharacterized protein</fullName>
    </submittedName>
</protein>
<dbReference type="OrthoDB" id="3525430at2759"/>
<reference evidence="3" key="5">
    <citation type="submission" date="2015-06" db="UniProtKB">
        <authorList>
            <consortium name="EnsemblFungi"/>
        </authorList>
    </citation>
    <scope>IDENTIFICATION</scope>
    <source>
        <strain evidence="3">ATCC 64411</strain>
    </source>
</reference>
<dbReference type="AlphaFoldDB" id="A0A0C4EDB9"/>
<proteinExistence type="predicted"/>
<accession>A0A0C4EDB9</accession>
<keyword evidence="1" id="KW-0472">Membrane</keyword>
<keyword evidence="1" id="KW-0812">Transmembrane</keyword>
<sequence>MEFSKSLSERQIVIITTRPEPGAAVDWEAEFKAASKAPAGEVSGKPEFRLYLGVNSGSYAIAPNGSLIFPPVPIEWIVALFNVTDGQCHTASKNLTLFGAINLLVIAIILFTGCRPFIRFFIRGLFGQPGKYSVFWTWIFVFGL</sequence>
<evidence type="ECO:0000256" key="1">
    <source>
        <dbReference type="SAM" id="Phobius"/>
    </source>
</evidence>
<dbReference type="VEuPathDB" id="FungiDB:MAPG_10714"/>
<organism evidence="3 4">
    <name type="scientific">Magnaporthiopsis poae (strain ATCC 64411 / 73-15)</name>
    <name type="common">Kentucky bluegrass fungus</name>
    <name type="synonym">Magnaporthe poae</name>
    <dbReference type="NCBI Taxonomy" id="644358"/>
    <lineage>
        <taxon>Eukaryota</taxon>
        <taxon>Fungi</taxon>
        <taxon>Dikarya</taxon>
        <taxon>Ascomycota</taxon>
        <taxon>Pezizomycotina</taxon>
        <taxon>Sordariomycetes</taxon>
        <taxon>Sordariomycetidae</taxon>
        <taxon>Magnaporthales</taxon>
        <taxon>Magnaporthaceae</taxon>
        <taxon>Magnaporthiopsis</taxon>
    </lineage>
</organism>
<dbReference type="EnsemblFungi" id="MAPG_10714T0">
    <property type="protein sequence ID" value="MAPG_10714T0"/>
    <property type="gene ID" value="MAPG_10714"/>
</dbReference>
<dbReference type="Proteomes" id="UP000011715">
    <property type="component" value="Unassembled WGS sequence"/>
</dbReference>
<reference evidence="3" key="4">
    <citation type="journal article" date="2015" name="G3 (Bethesda)">
        <title>Genome sequences of three phytopathogenic species of the Magnaporthaceae family of fungi.</title>
        <authorList>
            <person name="Okagaki L.H."/>
            <person name="Nunes C.C."/>
            <person name="Sailsbery J."/>
            <person name="Clay B."/>
            <person name="Brown D."/>
            <person name="John T."/>
            <person name="Oh Y."/>
            <person name="Young N."/>
            <person name="Fitzgerald M."/>
            <person name="Haas B.J."/>
            <person name="Zeng Q."/>
            <person name="Young S."/>
            <person name="Adiconis X."/>
            <person name="Fan L."/>
            <person name="Levin J.Z."/>
            <person name="Mitchell T.K."/>
            <person name="Okubara P.A."/>
            <person name="Farman M.L."/>
            <person name="Kohn L.M."/>
            <person name="Birren B."/>
            <person name="Ma L.-J."/>
            <person name="Dean R.A."/>
        </authorList>
    </citation>
    <scope>NUCLEOTIDE SEQUENCE</scope>
    <source>
        <strain evidence="3">ATCC 64411 / 73-15</strain>
    </source>
</reference>
<name>A0A0C4EDB9_MAGP6</name>
<evidence type="ECO:0000313" key="2">
    <source>
        <dbReference type="EMBL" id="KLU91765.1"/>
    </source>
</evidence>
<dbReference type="EMBL" id="ADBL01002649">
    <property type="status" value="NOT_ANNOTATED_CDS"/>
    <property type="molecule type" value="Genomic_DNA"/>
</dbReference>
<keyword evidence="1" id="KW-1133">Transmembrane helix</keyword>
<evidence type="ECO:0000313" key="4">
    <source>
        <dbReference type="Proteomes" id="UP000011715"/>
    </source>
</evidence>
<gene>
    <name evidence="2" type="ORF">MAPG_10714</name>
</gene>
<reference evidence="4" key="1">
    <citation type="submission" date="2010-05" db="EMBL/GenBank/DDBJ databases">
        <title>The genome sequence of Magnaporthe poae strain ATCC 64411.</title>
        <authorList>
            <person name="Ma L.-J."/>
            <person name="Dead R."/>
            <person name="Young S."/>
            <person name="Zeng Q."/>
            <person name="Koehrsen M."/>
            <person name="Alvarado L."/>
            <person name="Berlin A."/>
            <person name="Chapman S.B."/>
            <person name="Chen Z."/>
            <person name="Freedman E."/>
            <person name="Gellesch M."/>
            <person name="Goldberg J."/>
            <person name="Griggs A."/>
            <person name="Gujja S."/>
            <person name="Heilman E.R."/>
            <person name="Heiman D."/>
            <person name="Hepburn T."/>
            <person name="Howarth C."/>
            <person name="Jen D."/>
            <person name="Larson L."/>
            <person name="Mehta T."/>
            <person name="Neiman D."/>
            <person name="Pearson M."/>
            <person name="Roberts A."/>
            <person name="Saif S."/>
            <person name="Shea T."/>
            <person name="Shenoy N."/>
            <person name="Sisk P."/>
            <person name="Stolte C."/>
            <person name="Sykes S."/>
            <person name="Walk T."/>
            <person name="White J."/>
            <person name="Yandava C."/>
            <person name="Haas B."/>
            <person name="Nusbaum C."/>
            <person name="Birren B."/>
        </authorList>
    </citation>
    <scope>NUCLEOTIDE SEQUENCE [LARGE SCALE GENOMIC DNA]</scope>
    <source>
        <strain evidence="4">ATCC 64411 / 73-15</strain>
    </source>
</reference>
<feature type="transmembrane region" description="Helical" evidence="1">
    <location>
        <begin position="97"/>
        <end position="118"/>
    </location>
</feature>
<keyword evidence="4" id="KW-1185">Reference proteome</keyword>